<dbReference type="InterPro" id="IPR019776">
    <property type="entry name" value="Flagellar_basal_body_rod_CS"/>
</dbReference>
<dbReference type="Pfam" id="PF06429">
    <property type="entry name" value="Flg_bbr_C"/>
    <property type="match status" value="1"/>
</dbReference>
<feature type="domain" description="Flagellar hook protein FlgE/F/G-like D1" evidence="5">
    <location>
        <begin position="95"/>
        <end position="176"/>
    </location>
</feature>
<dbReference type="Pfam" id="PF00460">
    <property type="entry name" value="Flg_bb_rod"/>
    <property type="match status" value="1"/>
</dbReference>
<dbReference type="InterPro" id="IPR053967">
    <property type="entry name" value="LlgE_F_G-like_D1"/>
</dbReference>
<dbReference type="InterPro" id="IPR012836">
    <property type="entry name" value="FlgF"/>
</dbReference>
<reference evidence="6 7" key="1">
    <citation type="journal article" date="2019" name="Front. Microbiol.">
        <title>Thermoanaerosceptrum fracticalcis gen. nov. sp. nov., a Novel Fumarate-Fermenting Microorganism From a Deep Fractured Carbonate Aquifer of the US Great Basin.</title>
        <authorList>
            <person name="Hamilton-Brehm S.D."/>
            <person name="Stewart L.E."/>
            <person name="Zavarin M."/>
            <person name="Caldwell M."/>
            <person name="Lawson P.A."/>
            <person name="Onstott T.C."/>
            <person name="Grzymski J."/>
            <person name="Neveux I."/>
            <person name="Lollar B.S."/>
            <person name="Russell C.E."/>
            <person name="Moser D.P."/>
        </authorList>
    </citation>
    <scope>NUCLEOTIDE SEQUENCE [LARGE SCALE GENOMIC DNA]</scope>
    <source>
        <strain evidence="6 7">DRI-13</strain>
    </source>
</reference>
<sequence length="277" mass="29155">MLRSLYIASSGMQAQQMNLDVISNNLANVNTTGFKKSRVDFQSLLYQSLKSPAASEQGFFNPMGLEIGNGVRVVGTLSDFSGGILQETGNDSDVAIQGKGFFMVALPNGKVGYTRNGAFQIDSQGYLVTSNGYRVLSSKGNDSTGGSLSVGGKTLKYIKPDTATKTISISEDGIVSTEKVSGASAPILEMANFANPAGLQAVGSTSYVATEVSGEPIIGQPTKDGLGSLIQGFLEGSNVKVVEEMVKMITAQRAYEINSKSIQTSDEMMGITNGLKR</sequence>
<evidence type="ECO:0000313" key="6">
    <source>
        <dbReference type="EMBL" id="QNB47031.1"/>
    </source>
</evidence>
<accession>A0A7G6E4M7</accession>
<dbReference type="EMBL" id="CP045798">
    <property type="protein sequence ID" value="QNB47031.1"/>
    <property type="molecule type" value="Genomic_DNA"/>
</dbReference>
<evidence type="ECO:0000259" key="5">
    <source>
        <dbReference type="Pfam" id="PF22692"/>
    </source>
</evidence>
<keyword evidence="6" id="KW-0282">Flagellum</keyword>
<evidence type="ECO:0000256" key="2">
    <source>
        <dbReference type="RuleBase" id="RU362116"/>
    </source>
</evidence>
<keyword evidence="7" id="KW-1185">Reference proteome</keyword>
<feature type="domain" description="Flagellar basal-body/hook protein C-terminal" evidence="4">
    <location>
        <begin position="231"/>
        <end position="274"/>
    </location>
</feature>
<comment type="subcellular location">
    <subcellularLocation>
        <location evidence="2">Bacterial flagellum basal body</location>
    </subcellularLocation>
</comment>
<dbReference type="NCBIfam" id="TIGR02490">
    <property type="entry name" value="flgF"/>
    <property type="match status" value="1"/>
</dbReference>
<keyword evidence="6" id="KW-0969">Cilium</keyword>
<dbReference type="NCBIfam" id="TIGR03506">
    <property type="entry name" value="FlgEFG_subfam"/>
    <property type="match status" value="2"/>
</dbReference>
<evidence type="ECO:0000313" key="7">
    <source>
        <dbReference type="Proteomes" id="UP000515847"/>
    </source>
</evidence>
<dbReference type="Proteomes" id="UP000515847">
    <property type="component" value="Chromosome"/>
</dbReference>
<dbReference type="KEGG" id="tfr:BR63_12365"/>
<dbReference type="PANTHER" id="PTHR30435">
    <property type="entry name" value="FLAGELLAR PROTEIN"/>
    <property type="match status" value="1"/>
</dbReference>
<dbReference type="Pfam" id="PF22692">
    <property type="entry name" value="LlgE_F_G_D1"/>
    <property type="match status" value="1"/>
</dbReference>
<protein>
    <submittedName>
        <fullName evidence="6">Flagellar basal-body rod protein FlgF</fullName>
    </submittedName>
</protein>
<organism evidence="6 7">
    <name type="scientific">Thermanaerosceptrum fracticalcis</name>
    <dbReference type="NCBI Taxonomy" id="1712410"/>
    <lineage>
        <taxon>Bacteria</taxon>
        <taxon>Bacillati</taxon>
        <taxon>Bacillota</taxon>
        <taxon>Clostridia</taxon>
        <taxon>Eubacteriales</taxon>
        <taxon>Peptococcaceae</taxon>
        <taxon>Thermanaerosceptrum</taxon>
    </lineage>
</organism>
<keyword evidence="2" id="KW-0975">Bacterial flagellum</keyword>
<evidence type="ECO:0000259" key="3">
    <source>
        <dbReference type="Pfam" id="PF00460"/>
    </source>
</evidence>
<feature type="domain" description="Flagellar basal body rod protein N-terminal" evidence="3">
    <location>
        <begin position="5"/>
        <end position="35"/>
    </location>
</feature>
<evidence type="ECO:0000256" key="1">
    <source>
        <dbReference type="ARBA" id="ARBA00009677"/>
    </source>
</evidence>
<dbReference type="PANTHER" id="PTHR30435:SF19">
    <property type="entry name" value="FLAGELLAR BASAL-BODY ROD PROTEIN FLGG"/>
    <property type="match status" value="1"/>
</dbReference>
<dbReference type="AlphaFoldDB" id="A0A7G6E4M7"/>
<dbReference type="OrthoDB" id="9804559at2"/>
<dbReference type="GO" id="GO:0071978">
    <property type="term" value="P:bacterial-type flagellum-dependent swarming motility"/>
    <property type="evidence" value="ECO:0007669"/>
    <property type="project" value="TreeGrafter"/>
</dbReference>
<name>A0A7G6E4M7_THEFR</name>
<dbReference type="InterPro" id="IPR037925">
    <property type="entry name" value="FlgE/F/G-like"/>
</dbReference>
<dbReference type="InterPro" id="IPR001444">
    <property type="entry name" value="Flag_bb_rod_N"/>
</dbReference>
<keyword evidence="6" id="KW-0966">Cell projection</keyword>
<dbReference type="InterPro" id="IPR010930">
    <property type="entry name" value="Flg_bb/hook_C_dom"/>
</dbReference>
<comment type="similarity">
    <text evidence="1 2">Belongs to the flagella basal body rod proteins family.</text>
</comment>
<dbReference type="PROSITE" id="PS00588">
    <property type="entry name" value="FLAGELLA_BB_ROD"/>
    <property type="match status" value="1"/>
</dbReference>
<gene>
    <name evidence="6" type="primary">flgF</name>
    <name evidence="6" type="ORF">BR63_12365</name>
</gene>
<dbReference type="SUPFAM" id="SSF117143">
    <property type="entry name" value="Flagellar hook protein flgE"/>
    <property type="match status" value="1"/>
</dbReference>
<evidence type="ECO:0000259" key="4">
    <source>
        <dbReference type="Pfam" id="PF06429"/>
    </source>
</evidence>
<proteinExistence type="inferred from homology"/>
<dbReference type="InterPro" id="IPR020013">
    <property type="entry name" value="Flagellar_FlgE/F/G"/>
</dbReference>
<dbReference type="GO" id="GO:0030694">
    <property type="term" value="C:bacterial-type flagellum basal body, rod"/>
    <property type="evidence" value="ECO:0007669"/>
    <property type="project" value="InterPro"/>
</dbReference>
<dbReference type="RefSeq" id="WP_034420600.1">
    <property type="nucleotide sequence ID" value="NZ_CP045798.1"/>
</dbReference>